<evidence type="ECO:0000313" key="2">
    <source>
        <dbReference type="EMBL" id="XDQ34362.1"/>
    </source>
</evidence>
<organism evidence="2">
    <name type="scientific">Streptomyces sp. R28</name>
    <dbReference type="NCBI Taxonomy" id="3238628"/>
    <lineage>
        <taxon>Bacteria</taxon>
        <taxon>Bacillati</taxon>
        <taxon>Actinomycetota</taxon>
        <taxon>Actinomycetes</taxon>
        <taxon>Kitasatosporales</taxon>
        <taxon>Streptomycetaceae</taxon>
        <taxon>Streptomyces</taxon>
    </lineage>
</organism>
<reference evidence="2" key="1">
    <citation type="submission" date="2024-07" db="EMBL/GenBank/DDBJ databases">
        <authorList>
            <person name="Yu S.T."/>
        </authorList>
    </citation>
    <scope>NUCLEOTIDE SEQUENCE</scope>
    <source>
        <strain evidence="2">R28</strain>
    </source>
</reference>
<dbReference type="SUPFAM" id="SSF82171">
    <property type="entry name" value="DPP6 N-terminal domain-like"/>
    <property type="match status" value="1"/>
</dbReference>
<feature type="compositionally biased region" description="Basic and acidic residues" evidence="1">
    <location>
        <begin position="342"/>
        <end position="362"/>
    </location>
</feature>
<evidence type="ECO:0008006" key="3">
    <source>
        <dbReference type="Google" id="ProtNLM"/>
    </source>
</evidence>
<proteinExistence type="predicted"/>
<protein>
    <recommendedName>
        <fullName evidence="3">Lipoprotein</fullName>
    </recommendedName>
</protein>
<dbReference type="EMBL" id="CP163439">
    <property type="protein sequence ID" value="XDQ34362.1"/>
    <property type="molecule type" value="Genomic_DNA"/>
</dbReference>
<gene>
    <name evidence="2" type="ORF">AB5J49_14000</name>
</gene>
<evidence type="ECO:0000256" key="1">
    <source>
        <dbReference type="SAM" id="MobiDB-lite"/>
    </source>
</evidence>
<dbReference type="AlphaFoldDB" id="A0AB39PUH2"/>
<dbReference type="RefSeq" id="WP_369168958.1">
    <property type="nucleotide sequence ID" value="NZ_CP163439.1"/>
</dbReference>
<sequence length="384" mass="40917">MTACAIEPAAEHEDDEVPQAVCTITADGSYAARLALDGDCWFPERWTLDGPEPYAVPLPAHQPEEPGTEVQPMGDGRVLIRRPTDGRHIFSLLYPTGPGTGELLLGAVQCPDEGTRLRMLPPAPGGDKAYALAVGRRSSAVWLVAGGAFGPEHLAEIPGRCSGGVWLDRGGRILALDRESGGRTKAVVVDLERGGEVSPLLQIADDSDDRLLLADPDSGLLLIRSDAPSPGQERLGWGVLGSTLPVRFPECLRVPDCAVTPFAIQPGQVLTPESCQVALRIDGPVGSWVGVWRPAERQVRHLPAPEGWLAGAGLWTRDGVLQLPYSTREVRCGVARVGVPSPEERPEAEPESRSSVPVEKEPPSPVARRPVPLQQAPLGGLVTK</sequence>
<accession>A0AB39PUH2</accession>
<name>A0AB39PUH2_9ACTN</name>
<feature type="region of interest" description="Disordered" evidence="1">
    <location>
        <begin position="337"/>
        <end position="384"/>
    </location>
</feature>